<keyword evidence="3 6" id="KW-0456">Lyase</keyword>
<evidence type="ECO:0000256" key="2">
    <source>
        <dbReference type="ARBA" id="ARBA00022490"/>
    </source>
</evidence>
<dbReference type="SMART" id="SM01130">
    <property type="entry name" value="DHDPS"/>
    <property type="match status" value="1"/>
</dbReference>
<feature type="binding site" evidence="8">
    <location>
        <position position="49"/>
    </location>
    <ligand>
        <name>pyruvate</name>
        <dbReference type="ChEBI" id="CHEBI:15361"/>
    </ligand>
</feature>
<feature type="binding site" evidence="8">
    <location>
        <position position="211"/>
    </location>
    <ligand>
        <name>pyruvate</name>
        <dbReference type="ChEBI" id="CHEBI:15361"/>
    </ligand>
</feature>
<evidence type="ECO:0000256" key="3">
    <source>
        <dbReference type="ARBA" id="ARBA00023239"/>
    </source>
</evidence>
<dbReference type="InterPro" id="IPR013785">
    <property type="entry name" value="Aldolase_TIM"/>
</dbReference>
<dbReference type="InterPro" id="IPR002220">
    <property type="entry name" value="DapA-like"/>
</dbReference>
<gene>
    <name evidence="10" type="ORF">C8D82_10971</name>
    <name evidence="9" type="ORF">HF882_16155</name>
</gene>
<dbReference type="RefSeq" id="WP_116883566.1">
    <property type="nucleotide sequence ID" value="NZ_CABMMC010000037.1"/>
</dbReference>
<comment type="similarity">
    <text evidence="6">Belongs to the DapA family.</text>
</comment>
<dbReference type="Pfam" id="PF00701">
    <property type="entry name" value="DHDPS"/>
    <property type="match status" value="1"/>
</dbReference>
<accession>A0A2U1B3X1</accession>
<sequence length="302" mass="32945">MTTRIFKGLVAASYTPMHEDESIAPEVIAPLVDYAVRQRFAGLFAIGSTGEFPSLTMQERKTVAEVYIREAAGRIPVIVNVGSCSFRESAELAAHAAAAGADAICAIAPFYFRPETVRDLAEFIKRIAPACDGRPLYLYHAPGITGVNLPMSEFVKIMLDEVPNFAGIKFTNENLCEFERCAALGKDRIQMMFGRDEMLLGALAMGAQAGVGTTFNYLPKIYRGVIDAFEAGDMEKARSFMELSHRAVAISARYGLASIKVFMKFAGIDAGPMRSPVGRLSAEQENRFRRELSLAGLDGYIG</sequence>
<evidence type="ECO:0000256" key="1">
    <source>
        <dbReference type="ARBA" id="ARBA00004496"/>
    </source>
</evidence>
<dbReference type="Proteomes" id="UP000576225">
    <property type="component" value="Unassembled WGS sequence"/>
</dbReference>
<organism evidence="10 11">
    <name type="scientific">Victivallis vadensis</name>
    <dbReference type="NCBI Taxonomy" id="172901"/>
    <lineage>
        <taxon>Bacteria</taxon>
        <taxon>Pseudomonadati</taxon>
        <taxon>Lentisphaerota</taxon>
        <taxon>Lentisphaeria</taxon>
        <taxon>Victivallales</taxon>
        <taxon>Victivallaceae</taxon>
        <taxon>Victivallis</taxon>
    </lineage>
</organism>
<evidence type="ECO:0000313" key="9">
    <source>
        <dbReference type="EMBL" id="NMD88121.1"/>
    </source>
</evidence>
<keyword evidence="5" id="KW-0119">Carbohydrate metabolism</keyword>
<dbReference type="GeneID" id="78294873"/>
<reference evidence="9 12" key="2">
    <citation type="submission" date="2020-04" db="EMBL/GenBank/DDBJ databases">
        <authorList>
            <person name="Hitch T.C.A."/>
            <person name="Wylensek D."/>
            <person name="Clavel T."/>
        </authorList>
    </citation>
    <scope>NUCLEOTIDE SEQUENCE [LARGE SCALE GENOMIC DNA]</scope>
    <source>
        <strain evidence="9 12">COR2-253-APC-1A</strain>
    </source>
</reference>
<dbReference type="GO" id="GO:0005737">
    <property type="term" value="C:cytoplasm"/>
    <property type="evidence" value="ECO:0007669"/>
    <property type="project" value="UniProtKB-SubCell"/>
</dbReference>
<keyword evidence="11" id="KW-1185">Reference proteome</keyword>
<dbReference type="Gene3D" id="3.20.20.70">
    <property type="entry name" value="Aldolase class I"/>
    <property type="match status" value="1"/>
</dbReference>
<dbReference type="AlphaFoldDB" id="A0A2U1B3X1"/>
<dbReference type="OrthoDB" id="9771791at2"/>
<evidence type="ECO:0000256" key="8">
    <source>
        <dbReference type="PIRSR" id="PIRSR001365-2"/>
    </source>
</evidence>
<evidence type="ECO:0000256" key="4">
    <source>
        <dbReference type="ARBA" id="ARBA00023270"/>
    </source>
</evidence>
<reference evidence="10 11" key="1">
    <citation type="submission" date="2018-04" db="EMBL/GenBank/DDBJ databases">
        <title>Genomic Encyclopedia of Type Strains, Phase IV (KMG-IV): sequencing the most valuable type-strain genomes for metagenomic binning, comparative biology and taxonomic classification.</title>
        <authorList>
            <person name="Goeker M."/>
        </authorList>
    </citation>
    <scope>NUCLEOTIDE SEQUENCE [LARGE SCALE GENOMIC DNA]</scope>
    <source>
        <strain evidence="10 11">DSM 14823</strain>
    </source>
</reference>
<feature type="active site" description="Schiff-base intermediate with substrate" evidence="7">
    <location>
        <position position="169"/>
    </location>
</feature>
<dbReference type="PRINTS" id="PR00146">
    <property type="entry name" value="DHPICSNTHASE"/>
</dbReference>
<evidence type="ECO:0000313" key="12">
    <source>
        <dbReference type="Proteomes" id="UP000576225"/>
    </source>
</evidence>
<feature type="active site" description="Proton donor/acceptor" evidence="7">
    <location>
        <position position="139"/>
    </location>
</feature>
<keyword evidence="2" id="KW-0963">Cytoplasm</keyword>
<dbReference type="EMBL" id="QEKH01000009">
    <property type="protein sequence ID" value="PVY43386.1"/>
    <property type="molecule type" value="Genomic_DNA"/>
</dbReference>
<name>A0A2U1B3X1_9BACT</name>
<proteinExistence type="inferred from homology"/>
<dbReference type="GO" id="GO:0016829">
    <property type="term" value="F:lyase activity"/>
    <property type="evidence" value="ECO:0007669"/>
    <property type="project" value="UniProtKB-KW"/>
</dbReference>
<dbReference type="InterPro" id="IPR020624">
    <property type="entry name" value="Schiff_base-form_aldolases_CS"/>
</dbReference>
<evidence type="ECO:0000256" key="6">
    <source>
        <dbReference type="PIRNR" id="PIRNR001365"/>
    </source>
</evidence>
<protein>
    <submittedName>
        <fullName evidence="10">N-acetylneuraminate lyase</fullName>
    </submittedName>
</protein>
<dbReference type="SUPFAM" id="SSF51569">
    <property type="entry name" value="Aldolase"/>
    <property type="match status" value="1"/>
</dbReference>
<dbReference type="PROSITE" id="PS00665">
    <property type="entry name" value="DHDPS_1"/>
    <property type="match status" value="1"/>
</dbReference>
<comment type="subcellular location">
    <subcellularLocation>
        <location evidence="1">Cytoplasm</location>
    </subcellularLocation>
</comment>
<dbReference type="PANTHER" id="PTHR12128">
    <property type="entry name" value="DIHYDRODIPICOLINATE SYNTHASE"/>
    <property type="match status" value="1"/>
</dbReference>
<evidence type="ECO:0000256" key="5">
    <source>
        <dbReference type="ARBA" id="ARBA00023277"/>
    </source>
</evidence>
<keyword evidence="4" id="KW-0704">Schiff base</keyword>
<dbReference type="PANTHER" id="PTHR12128:SF21">
    <property type="entry name" value="N-ACETYLNEURAMINATE LYASE"/>
    <property type="match status" value="1"/>
</dbReference>
<comment type="caution">
    <text evidence="10">The sequence shown here is derived from an EMBL/GenBank/DDBJ whole genome shotgun (WGS) entry which is preliminary data.</text>
</comment>
<dbReference type="PIRSF" id="PIRSF001365">
    <property type="entry name" value="DHDPS"/>
    <property type="match status" value="1"/>
</dbReference>
<evidence type="ECO:0000256" key="7">
    <source>
        <dbReference type="PIRSR" id="PIRSR001365-1"/>
    </source>
</evidence>
<dbReference type="EMBL" id="JABAEW010000037">
    <property type="protein sequence ID" value="NMD88121.1"/>
    <property type="molecule type" value="Genomic_DNA"/>
</dbReference>
<evidence type="ECO:0000313" key="11">
    <source>
        <dbReference type="Proteomes" id="UP000245959"/>
    </source>
</evidence>
<evidence type="ECO:0000313" key="10">
    <source>
        <dbReference type="EMBL" id="PVY43386.1"/>
    </source>
</evidence>
<dbReference type="Proteomes" id="UP000245959">
    <property type="component" value="Unassembled WGS sequence"/>
</dbReference>